<organism evidence="3 4">
    <name type="scientific">Enterovibrio coralii</name>
    <dbReference type="NCBI Taxonomy" id="294935"/>
    <lineage>
        <taxon>Bacteria</taxon>
        <taxon>Pseudomonadati</taxon>
        <taxon>Pseudomonadota</taxon>
        <taxon>Gammaproteobacteria</taxon>
        <taxon>Vibrionales</taxon>
        <taxon>Vibrionaceae</taxon>
        <taxon>Enterovibrio</taxon>
    </lineage>
</organism>
<dbReference type="RefSeq" id="WP_067410535.1">
    <property type="nucleotide sequence ID" value="NZ_LNTY01000006.1"/>
</dbReference>
<dbReference type="OrthoDB" id="345640at2"/>
<dbReference type="EMBL" id="LNTY01000006">
    <property type="protein sequence ID" value="KXF83062.1"/>
    <property type="molecule type" value="Genomic_DNA"/>
</dbReference>
<dbReference type="Proteomes" id="UP000070529">
    <property type="component" value="Unassembled WGS sequence"/>
</dbReference>
<accession>A0A135IC69</accession>
<sequence>MQELYKKRSKQRHHLDDLLYDEVSNIDSDQDYWFKLRASESNLLICAATPLLGLSLRIRKLMHCENVENIYSQAVEEIKNIEVELAENHFDHAIILAYRYVLCSVIDEAVMSTAWGADSCWAENSLLTHFHNETWGGEKVFSILDKLKNEPERYHQLLAFIFLCLSLGFEGRYKVIEKGSLEHKKILSELFGILSDIEREHPMHFDAALENVVCKKHEMKWRLTPKTIMLSFFTFIFFTYVSYQYLINKSVDNTLKQLSTLL</sequence>
<dbReference type="NCBIfam" id="TIGR03349">
    <property type="entry name" value="IV_VI_DotU"/>
    <property type="match status" value="1"/>
</dbReference>
<evidence type="ECO:0000313" key="4">
    <source>
        <dbReference type="Proteomes" id="UP000070529"/>
    </source>
</evidence>
<proteinExistence type="predicted"/>
<dbReference type="STRING" id="294935.ATN88_04855"/>
<keyword evidence="4" id="KW-1185">Reference proteome</keyword>
<dbReference type="PANTHER" id="PTHR38033:SF1">
    <property type="entry name" value="DOTU FAMILY TYPE IV_VI SECRETION SYSTEM PROTEIN"/>
    <property type="match status" value="1"/>
</dbReference>
<evidence type="ECO:0000313" key="3">
    <source>
        <dbReference type="EMBL" id="KXF83062.1"/>
    </source>
</evidence>
<feature type="transmembrane region" description="Helical" evidence="1">
    <location>
        <begin position="228"/>
        <end position="247"/>
    </location>
</feature>
<dbReference type="InterPro" id="IPR038522">
    <property type="entry name" value="T4/T6SS_DotU_sf"/>
</dbReference>
<comment type="caution">
    <text evidence="3">The sequence shown here is derived from an EMBL/GenBank/DDBJ whole genome shotgun (WGS) entry which is preliminary data.</text>
</comment>
<dbReference type="NCBIfam" id="NF038228">
    <property type="entry name" value="IcmH_DotU_IVB"/>
    <property type="match status" value="1"/>
</dbReference>
<dbReference type="PANTHER" id="PTHR38033">
    <property type="entry name" value="MEMBRANE PROTEIN-RELATED"/>
    <property type="match status" value="1"/>
</dbReference>
<name>A0A135IC69_9GAMM</name>
<dbReference type="Pfam" id="PF09850">
    <property type="entry name" value="DotU"/>
    <property type="match status" value="1"/>
</dbReference>
<gene>
    <name evidence="3" type="ORF">ATN88_04855</name>
</gene>
<evidence type="ECO:0000256" key="1">
    <source>
        <dbReference type="SAM" id="Phobius"/>
    </source>
</evidence>
<dbReference type="AlphaFoldDB" id="A0A135IC69"/>
<dbReference type="InterPro" id="IPR017732">
    <property type="entry name" value="T4/T6SS_DotU"/>
</dbReference>
<protein>
    <submittedName>
        <fullName evidence="3">Type IV secretion protein DotU</fullName>
    </submittedName>
</protein>
<keyword evidence="1" id="KW-0472">Membrane</keyword>
<keyword evidence="1" id="KW-1133">Transmembrane helix</keyword>
<keyword evidence="1" id="KW-0812">Transmembrane</keyword>
<feature type="domain" description="Type IV / VI secretion system DotU" evidence="2">
    <location>
        <begin position="44"/>
        <end position="245"/>
    </location>
</feature>
<evidence type="ECO:0000259" key="2">
    <source>
        <dbReference type="Pfam" id="PF09850"/>
    </source>
</evidence>
<reference evidence="3 4" key="1">
    <citation type="submission" date="2015-11" db="EMBL/GenBank/DDBJ databases">
        <title>Genomic Taxonomy of the Vibrionaceae.</title>
        <authorList>
            <person name="Gomez-Gil B."/>
            <person name="Enciso-Ibarra J."/>
        </authorList>
    </citation>
    <scope>NUCLEOTIDE SEQUENCE [LARGE SCALE GENOMIC DNA]</scope>
    <source>
        <strain evidence="3 4">CAIM 912</strain>
    </source>
</reference>
<dbReference type="Gene3D" id="1.25.40.590">
    <property type="entry name" value="Type IV / VI secretion system, DotU"/>
    <property type="match status" value="1"/>
</dbReference>